<dbReference type="Proteomes" id="UP000240382">
    <property type="component" value="Unassembled WGS sequence"/>
</dbReference>
<evidence type="ECO:0000259" key="1">
    <source>
        <dbReference type="Pfam" id="PF13986"/>
    </source>
</evidence>
<reference evidence="2 3" key="1">
    <citation type="submission" date="2018-03" db="EMBL/GenBank/DDBJ databases">
        <title>Whole Genome Sequencing of Escherichia coli isolates from wildlife.</title>
        <authorList>
            <person name="Whitehouse C.A."/>
            <person name="Lacher D.W."/>
            <person name="Mammel M.K."/>
            <person name="Barnaba T."/>
            <person name="Lorch J.M."/>
        </authorList>
    </citation>
    <scope>NUCLEOTIDE SEQUENCE [LARGE SCALE GENOMIC DNA]</scope>
    <source>
        <strain evidence="2 3">20507-2</strain>
    </source>
</reference>
<accession>A0ABX5HMK7</accession>
<dbReference type="RefSeq" id="WP_105198517.1">
    <property type="nucleotide sequence ID" value="NZ_BJCZ01000019.1"/>
</dbReference>
<evidence type="ECO:0000313" key="2">
    <source>
        <dbReference type="EMBL" id="PSY44128.1"/>
    </source>
</evidence>
<comment type="caution">
    <text evidence="2">The sequence shown here is derived from an EMBL/GenBank/DDBJ whole genome shotgun (WGS) entry which is preliminary data.</text>
</comment>
<proteinExistence type="predicted"/>
<organism evidence="2 3">
    <name type="scientific">Escherichia albertii</name>
    <dbReference type="NCBI Taxonomy" id="208962"/>
    <lineage>
        <taxon>Bacteria</taxon>
        <taxon>Pseudomonadati</taxon>
        <taxon>Pseudomonadota</taxon>
        <taxon>Gammaproteobacteria</taxon>
        <taxon>Enterobacterales</taxon>
        <taxon>Enterobacteriaceae</taxon>
        <taxon>Escherichia</taxon>
    </lineage>
</organism>
<protein>
    <submittedName>
        <fullName evidence="2">DUF4224 domain-containing protein</fullName>
    </submittedName>
</protein>
<dbReference type="EMBL" id="PYQT01000004">
    <property type="protein sequence ID" value="PSY44128.1"/>
    <property type="molecule type" value="Genomic_DNA"/>
</dbReference>
<dbReference type="Pfam" id="PF13986">
    <property type="entry name" value="DUF4224"/>
    <property type="match status" value="1"/>
</dbReference>
<gene>
    <name evidence="2" type="ORF">C7B09_06485</name>
</gene>
<evidence type="ECO:0000313" key="3">
    <source>
        <dbReference type="Proteomes" id="UP000240382"/>
    </source>
</evidence>
<feature type="domain" description="DUF4224" evidence="1">
    <location>
        <begin position="5"/>
        <end position="47"/>
    </location>
</feature>
<keyword evidence="3" id="KW-1185">Reference proteome</keyword>
<name>A0ABX5HMK7_ESCAL</name>
<sequence length="67" mass="7877">MNKLFLTEDELLILTGYKYPKLQCKWLTDNGYPFDVNRMGKPSVSRSLFTYRETTRPKNEEPNFGAI</sequence>
<dbReference type="InterPro" id="IPR025319">
    <property type="entry name" value="DUF4224"/>
</dbReference>